<dbReference type="GO" id="GO:0005783">
    <property type="term" value="C:endoplasmic reticulum"/>
    <property type="evidence" value="ECO:0007669"/>
    <property type="project" value="TreeGrafter"/>
</dbReference>
<dbReference type="OMA" id="ILIRHQW"/>
<dbReference type="PROSITE" id="PS50033">
    <property type="entry name" value="UBX"/>
    <property type="match status" value="1"/>
</dbReference>
<evidence type="ECO:0000313" key="6">
    <source>
        <dbReference type="Proteomes" id="UP000198287"/>
    </source>
</evidence>
<dbReference type="Gene3D" id="3.10.20.90">
    <property type="entry name" value="Phosphatidylinositol 3-kinase Catalytic Subunit, Chain A, domain 1"/>
    <property type="match status" value="1"/>
</dbReference>
<dbReference type="GO" id="GO:0036503">
    <property type="term" value="P:ERAD pathway"/>
    <property type="evidence" value="ECO:0007669"/>
    <property type="project" value="TreeGrafter"/>
</dbReference>
<dbReference type="SUPFAM" id="SSF54236">
    <property type="entry name" value="Ubiquitin-like"/>
    <property type="match status" value="1"/>
</dbReference>
<dbReference type="CDD" id="cd14353">
    <property type="entry name" value="UBA_FAF"/>
    <property type="match status" value="1"/>
</dbReference>
<dbReference type="Pfam" id="PF21021">
    <property type="entry name" value="FAF1"/>
    <property type="match status" value="1"/>
</dbReference>
<reference evidence="5 6" key="1">
    <citation type="submission" date="2015-12" db="EMBL/GenBank/DDBJ databases">
        <title>The genome of Folsomia candida.</title>
        <authorList>
            <person name="Faddeeva A."/>
            <person name="Derks M.F."/>
            <person name="Anvar Y."/>
            <person name="Smit S."/>
            <person name="Van Straalen N."/>
            <person name="Roelofs D."/>
        </authorList>
    </citation>
    <scope>NUCLEOTIDE SEQUENCE [LARGE SCALE GENOMIC DNA]</scope>
    <source>
        <strain evidence="5 6">VU population</strain>
        <tissue evidence="5">Whole body</tissue>
    </source>
</reference>
<feature type="compositionally biased region" description="Polar residues" evidence="3">
    <location>
        <begin position="1"/>
        <end position="10"/>
    </location>
</feature>
<evidence type="ECO:0000313" key="5">
    <source>
        <dbReference type="EMBL" id="OXA42616.1"/>
    </source>
</evidence>
<accession>A0A226DEJ1</accession>
<sequence length="473" mass="54267">MGSTNNQMENANIPPEENNLGDGDAVMELILEFQAVSGMEDMDESRRILERHNWDLLSAISSHLGFENAAPADHIEHQVRDDPSPPTPPPMMGPGPSNQLAAPGGRPNPGRQGGGGLLNWVWALLTRPMEMVFQFVWDVIGFGLRFLNLRTDPRRAITNPVQDIVEFLTEYEAKFGTEHPNFYQGSYGQALADAKKELKFLLVYLHCKDHLETDMFCRNVMPNRDFNDFVRENMLFWACSVSKPEGYRTSQALRENTYPFLALIVLKNNRMTIVKRIEGETDPSVVLPRLHQGVADNEAFLVAARQDRYERNMTQHLRQQQDEAYLQSLKADQEKEKRKQEELKKLQEEEMEKQRKIDEEIQHIEDIKRQKKEAGEALKMEPPADHPDTIRTIIKLPNGTRLERRFLKTDSLSHLYQFVFSHAEAPNNFDIATNFPKRSLPCKTTSKSNPTPPTFMDVGLGKNEMLFVYDLES</sequence>
<keyword evidence="1 2" id="KW-0175">Coiled coil</keyword>
<feature type="region of interest" description="Disordered" evidence="3">
    <location>
        <begin position="1"/>
        <end position="21"/>
    </location>
</feature>
<organism evidence="5 6">
    <name type="scientific">Folsomia candida</name>
    <name type="common">Springtail</name>
    <dbReference type="NCBI Taxonomy" id="158441"/>
    <lineage>
        <taxon>Eukaryota</taxon>
        <taxon>Metazoa</taxon>
        <taxon>Ecdysozoa</taxon>
        <taxon>Arthropoda</taxon>
        <taxon>Hexapoda</taxon>
        <taxon>Collembola</taxon>
        <taxon>Entomobryomorpha</taxon>
        <taxon>Isotomoidea</taxon>
        <taxon>Isotomidae</taxon>
        <taxon>Proisotominae</taxon>
        <taxon>Folsomia</taxon>
    </lineage>
</organism>
<dbReference type="InterPro" id="IPR049483">
    <property type="entry name" value="FAF1_2-like_UAS"/>
</dbReference>
<dbReference type="Gene3D" id="1.10.8.10">
    <property type="entry name" value="DNA helicase RuvA subunit, C-terminal domain"/>
    <property type="match status" value="1"/>
</dbReference>
<protein>
    <submittedName>
        <fullName evidence="5">FAS-associated factor 2-B</fullName>
    </submittedName>
</protein>
<keyword evidence="6" id="KW-1185">Reference proteome</keyword>
<dbReference type="SUPFAM" id="SSF52833">
    <property type="entry name" value="Thioredoxin-like"/>
    <property type="match status" value="1"/>
</dbReference>
<dbReference type="InterPro" id="IPR050730">
    <property type="entry name" value="UBX_domain-protein"/>
</dbReference>
<feature type="coiled-coil region" evidence="2">
    <location>
        <begin position="326"/>
        <end position="377"/>
    </location>
</feature>
<dbReference type="EMBL" id="LNIX01000025">
    <property type="protein sequence ID" value="OXA42616.1"/>
    <property type="molecule type" value="Genomic_DNA"/>
</dbReference>
<dbReference type="CDD" id="cd16120">
    <property type="entry name" value="UBX_UBXN3B"/>
    <property type="match status" value="1"/>
</dbReference>
<dbReference type="OrthoDB" id="1026733at2759"/>
<feature type="region of interest" description="Disordered" evidence="3">
    <location>
        <begin position="77"/>
        <end position="110"/>
    </location>
</feature>
<feature type="compositionally biased region" description="Pro residues" evidence="3">
    <location>
        <begin position="84"/>
        <end position="93"/>
    </location>
</feature>
<dbReference type="PANTHER" id="PTHR23322">
    <property type="entry name" value="FAS-ASSOCIATED PROTEIN"/>
    <property type="match status" value="1"/>
</dbReference>
<name>A0A226DEJ1_FOLCA</name>
<dbReference type="Proteomes" id="UP000198287">
    <property type="component" value="Unassembled WGS sequence"/>
</dbReference>
<gene>
    <name evidence="5" type="ORF">Fcan01_22482</name>
</gene>
<dbReference type="Pfam" id="PF14555">
    <property type="entry name" value="UBA_4"/>
    <property type="match status" value="1"/>
</dbReference>
<dbReference type="InterPro" id="IPR001012">
    <property type="entry name" value="UBX_dom"/>
</dbReference>
<dbReference type="InterPro" id="IPR036249">
    <property type="entry name" value="Thioredoxin-like_sf"/>
</dbReference>
<dbReference type="SMART" id="SM00594">
    <property type="entry name" value="UAS"/>
    <property type="match status" value="1"/>
</dbReference>
<dbReference type="Gene3D" id="3.40.30.10">
    <property type="entry name" value="Glutaredoxin"/>
    <property type="match status" value="1"/>
</dbReference>
<dbReference type="AlphaFoldDB" id="A0A226DEJ1"/>
<dbReference type="GO" id="GO:0043130">
    <property type="term" value="F:ubiquitin binding"/>
    <property type="evidence" value="ECO:0007669"/>
    <property type="project" value="TreeGrafter"/>
</dbReference>
<dbReference type="Pfam" id="PF00789">
    <property type="entry name" value="UBX"/>
    <property type="match status" value="1"/>
</dbReference>
<dbReference type="PANTHER" id="PTHR23322:SF1">
    <property type="entry name" value="FAS-ASSOCIATED FACTOR 2"/>
    <property type="match status" value="1"/>
</dbReference>
<evidence type="ECO:0000256" key="2">
    <source>
        <dbReference type="SAM" id="Coils"/>
    </source>
</evidence>
<feature type="domain" description="UBX" evidence="4">
    <location>
        <begin position="385"/>
        <end position="468"/>
    </location>
</feature>
<comment type="caution">
    <text evidence="5">The sequence shown here is derived from an EMBL/GenBank/DDBJ whole genome shotgun (WGS) entry which is preliminary data.</text>
</comment>
<evidence type="ECO:0000259" key="4">
    <source>
        <dbReference type="PROSITE" id="PS50033"/>
    </source>
</evidence>
<dbReference type="InterPro" id="IPR029071">
    <property type="entry name" value="Ubiquitin-like_domsf"/>
</dbReference>
<evidence type="ECO:0000256" key="1">
    <source>
        <dbReference type="ARBA" id="ARBA00023054"/>
    </source>
</evidence>
<dbReference type="STRING" id="158441.A0A226DEJ1"/>
<evidence type="ECO:0000256" key="3">
    <source>
        <dbReference type="SAM" id="MobiDB-lite"/>
    </source>
</evidence>
<dbReference type="InterPro" id="IPR006577">
    <property type="entry name" value="UAS"/>
</dbReference>
<proteinExistence type="predicted"/>